<dbReference type="PANTHER" id="PTHR45832">
    <property type="entry name" value="SERINE/THREONINE-PROTEIN KINASE SAMKA-RELATED-RELATED"/>
    <property type="match status" value="1"/>
</dbReference>
<evidence type="ECO:0000256" key="4">
    <source>
        <dbReference type="SAM" id="MobiDB-lite"/>
    </source>
</evidence>
<dbReference type="GO" id="GO:0004672">
    <property type="term" value="F:protein kinase activity"/>
    <property type="evidence" value="ECO:0007669"/>
    <property type="project" value="InterPro"/>
</dbReference>
<evidence type="ECO:0000313" key="7">
    <source>
        <dbReference type="Proteomes" id="UP000195570"/>
    </source>
</evidence>
<dbReference type="AlphaFoldDB" id="A0A1G4IEG7"/>
<dbReference type="InterPro" id="IPR051931">
    <property type="entry name" value="PAK3-like"/>
</dbReference>
<gene>
    <name evidence="6" type="ORF">TEOVI_000224000</name>
</gene>
<organism evidence="6 7">
    <name type="scientific">Trypanosoma equiperdum</name>
    <dbReference type="NCBI Taxonomy" id="5694"/>
    <lineage>
        <taxon>Eukaryota</taxon>
        <taxon>Discoba</taxon>
        <taxon>Euglenozoa</taxon>
        <taxon>Kinetoplastea</taxon>
        <taxon>Metakinetoplastina</taxon>
        <taxon>Trypanosomatida</taxon>
        <taxon>Trypanosomatidae</taxon>
        <taxon>Trypanosoma</taxon>
    </lineage>
</organism>
<dbReference type="InterPro" id="IPR008271">
    <property type="entry name" value="Ser/Thr_kinase_AS"/>
</dbReference>
<proteinExistence type="inferred from homology"/>
<dbReference type="RefSeq" id="XP_067081439.1">
    <property type="nucleotide sequence ID" value="XM_067225338.1"/>
</dbReference>
<dbReference type="VEuPathDB" id="TriTrypDB:TEOVI_000224000"/>
<dbReference type="GO" id="GO:0005524">
    <property type="term" value="F:ATP binding"/>
    <property type="evidence" value="ECO:0007669"/>
    <property type="project" value="UniProtKB-KW"/>
</dbReference>
<dbReference type="InterPro" id="IPR011009">
    <property type="entry name" value="Kinase-like_dom_sf"/>
</dbReference>
<dbReference type="PROSITE" id="PS00108">
    <property type="entry name" value="PROTEIN_KINASE_ST"/>
    <property type="match status" value="1"/>
</dbReference>
<reference evidence="6" key="1">
    <citation type="submission" date="2016-09" db="EMBL/GenBank/DDBJ databases">
        <authorList>
            <person name="Hebert L."/>
            <person name="Moumen B."/>
        </authorList>
    </citation>
    <scope>NUCLEOTIDE SEQUENCE [LARGE SCALE GENOMIC DNA]</scope>
    <source>
        <strain evidence="6">OVI</strain>
    </source>
</reference>
<keyword evidence="6" id="KW-0418">Kinase</keyword>
<evidence type="ECO:0000256" key="3">
    <source>
        <dbReference type="ARBA" id="ARBA00022840"/>
    </source>
</evidence>
<evidence type="ECO:0000313" key="6">
    <source>
        <dbReference type="EMBL" id="SCU70666.1"/>
    </source>
</evidence>
<dbReference type="SMART" id="SM00220">
    <property type="entry name" value="S_TKc"/>
    <property type="match status" value="1"/>
</dbReference>
<dbReference type="CDD" id="cd06606">
    <property type="entry name" value="STKc_MAPKKK"/>
    <property type="match status" value="1"/>
</dbReference>
<feature type="region of interest" description="Disordered" evidence="4">
    <location>
        <begin position="382"/>
        <end position="409"/>
    </location>
</feature>
<protein>
    <submittedName>
        <fullName evidence="6">Protein kinase, putative</fullName>
    </submittedName>
</protein>
<sequence length="435" mass="47259">MENIRRTNRKLGVGARGVVYEGYDEEKGCFVAVKEIPLYDGGVVAPEGGDGGDAFPQEPPVISDDMRAILQEIHLMERVQHPNLVTYYGARRSAVGVEIIMEYVNGGSLDGIIRRQGSLRENVVRSYARDLLEGLAYLHDTARICHRDIKPANVLITADGRCKLTDFGVSKLIDDTVGMHTTVGTPWYMAPEVVDSDRNVPNDTDDSPDAGGGDFDYRSNNDNKGGSSYTTAADVWSLGVTVYEMISGRKPFGGNMKNPAAVLFAIVSNNSGSPRLPVNCEGSPLLQDFLDLCFVRDPALRPSARELLSHRWLVDIPSPNKMKRAKGSLSLSGANACSNSRSGSGPGSRERQSGTADPKFGMMDMADLFSYVTELEGLSQPMSPLVTKSKKRRENSNGVADRGKDIQGGFFASDGHFVDLAMPRLLSSRSSKDPE</sequence>
<dbReference type="EMBL" id="CZPT02001506">
    <property type="protein sequence ID" value="SCU70666.1"/>
    <property type="molecule type" value="Genomic_DNA"/>
</dbReference>
<feature type="domain" description="Protein kinase" evidence="5">
    <location>
        <begin position="5"/>
        <end position="313"/>
    </location>
</feature>
<feature type="region of interest" description="Disordered" evidence="4">
    <location>
        <begin position="194"/>
        <end position="223"/>
    </location>
</feature>
<dbReference type="InterPro" id="IPR000719">
    <property type="entry name" value="Prot_kinase_dom"/>
</dbReference>
<dbReference type="SUPFAM" id="SSF56112">
    <property type="entry name" value="Protein kinase-like (PK-like)"/>
    <property type="match status" value="1"/>
</dbReference>
<evidence type="ECO:0000256" key="2">
    <source>
        <dbReference type="ARBA" id="ARBA00022741"/>
    </source>
</evidence>
<dbReference type="Proteomes" id="UP000195570">
    <property type="component" value="Unassembled WGS sequence"/>
</dbReference>
<dbReference type="PANTHER" id="PTHR45832:SF22">
    <property type="entry name" value="SERINE_THREONINE-PROTEIN KINASE SAMKA-RELATED"/>
    <property type="match status" value="1"/>
</dbReference>
<comment type="similarity">
    <text evidence="1">Belongs to the protein kinase superfamily. STE Ser/Thr protein kinase family. STE20 subfamily.</text>
</comment>
<keyword evidence="2" id="KW-0547">Nucleotide-binding</keyword>
<comment type="caution">
    <text evidence="6">The sequence shown here is derived from an EMBL/GenBank/DDBJ whole genome shotgun (WGS) entry which is preliminary data.</text>
</comment>
<name>A0A1G4IEG7_TRYEQ</name>
<dbReference type="Gene3D" id="1.10.510.10">
    <property type="entry name" value="Transferase(Phosphotransferase) domain 1"/>
    <property type="match status" value="1"/>
</dbReference>
<keyword evidence="7" id="KW-1185">Reference proteome</keyword>
<evidence type="ECO:0000259" key="5">
    <source>
        <dbReference type="PROSITE" id="PS50011"/>
    </source>
</evidence>
<dbReference type="Pfam" id="PF00069">
    <property type="entry name" value="Pkinase"/>
    <property type="match status" value="1"/>
</dbReference>
<dbReference type="GeneID" id="92376180"/>
<feature type="region of interest" description="Disordered" evidence="4">
    <location>
        <begin position="324"/>
        <end position="360"/>
    </location>
</feature>
<accession>A0A1G4IEG7</accession>
<dbReference type="PROSITE" id="PS50011">
    <property type="entry name" value="PROTEIN_KINASE_DOM"/>
    <property type="match status" value="1"/>
</dbReference>
<keyword evidence="3" id="KW-0067">ATP-binding</keyword>
<keyword evidence="6" id="KW-0808">Transferase</keyword>
<evidence type="ECO:0000256" key="1">
    <source>
        <dbReference type="ARBA" id="ARBA00008874"/>
    </source>
</evidence>